<evidence type="ECO:0000313" key="2">
    <source>
        <dbReference type="Proteomes" id="UP000617628"/>
    </source>
</evidence>
<comment type="caution">
    <text evidence="1">The sequence shown here is derived from an EMBL/GenBank/DDBJ whole genome shotgun (WGS) entry which is preliminary data.</text>
</comment>
<gene>
    <name evidence="1" type="ORF">JIN87_09450</name>
</gene>
<dbReference type="InterPro" id="IPR045584">
    <property type="entry name" value="Pilin-like"/>
</dbReference>
<accession>A0A934RVD8</accession>
<reference evidence="1" key="1">
    <citation type="submission" date="2021-01" db="EMBL/GenBank/DDBJ databases">
        <title>Modified the classification status of verrucomicrobia.</title>
        <authorList>
            <person name="Feng X."/>
        </authorList>
    </citation>
    <scope>NUCLEOTIDE SEQUENCE</scope>
    <source>
        <strain evidence="1">KCTC 13126</strain>
    </source>
</reference>
<dbReference type="RefSeq" id="WP_200355310.1">
    <property type="nucleotide sequence ID" value="NZ_JAENIL010000015.1"/>
</dbReference>
<dbReference type="Proteomes" id="UP000617628">
    <property type="component" value="Unassembled WGS sequence"/>
</dbReference>
<dbReference type="SUPFAM" id="SSF54523">
    <property type="entry name" value="Pili subunits"/>
    <property type="match status" value="1"/>
</dbReference>
<organism evidence="1 2">
    <name type="scientific">Pelagicoccus mobilis</name>
    <dbReference type="NCBI Taxonomy" id="415221"/>
    <lineage>
        <taxon>Bacteria</taxon>
        <taxon>Pseudomonadati</taxon>
        <taxon>Verrucomicrobiota</taxon>
        <taxon>Opitutia</taxon>
        <taxon>Puniceicoccales</taxon>
        <taxon>Pelagicoccaceae</taxon>
        <taxon>Pelagicoccus</taxon>
    </lineage>
</organism>
<dbReference type="EMBL" id="JAENIL010000015">
    <property type="protein sequence ID" value="MBK1877093.1"/>
    <property type="molecule type" value="Genomic_DNA"/>
</dbReference>
<proteinExistence type="predicted"/>
<keyword evidence="2" id="KW-1185">Reference proteome</keyword>
<sequence length="120" mass="13282">MSSKKQTLQALGFICVLVAFISFLLIRSGAEESPKGISLDRLAAIKQEIARYVETNGKAPNSLSELPLPEAELQDHYGEPFIYQVSEDSITVLSYGSDKEPGGRFFDKDFSVVVEIPRQN</sequence>
<evidence type="ECO:0000313" key="1">
    <source>
        <dbReference type="EMBL" id="MBK1877093.1"/>
    </source>
</evidence>
<dbReference type="AlphaFoldDB" id="A0A934RVD8"/>
<name>A0A934RVD8_9BACT</name>
<protein>
    <recommendedName>
        <fullName evidence="3">Type II secretion system protein GspG C-terminal domain-containing protein</fullName>
    </recommendedName>
</protein>
<evidence type="ECO:0008006" key="3">
    <source>
        <dbReference type="Google" id="ProtNLM"/>
    </source>
</evidence>